<dbReference type="NCBIfam" id="TIGR01409">
    <property type="entry name" value="TAT_signal_seq"/>
    <property type="match status" value="1"/>
</dbReference>
<reference evidence="1 2" key="1">
    <citation type="submission" date="2020-02" db="EMBL/GenBank/DDBJ databases">
        <title>Full genome sequence of Nocardioides sp. R-3366.</title>
        <authorList>
            <person name="Im W.-T."/>
        </authorList>
    </citation>
    <scope>NUCLEOTIDE SEQUENCE [LARGE SCALE GENOMIC DNA]</scope>
    <source>
        <strain evidence="1 2">R-3366</strain>
    </source>
</reference>
<proteinExistence type="predicted"/>
<dbReference type="PANTHER" id="PTHR43737:SF1">
    <property type="entry name" value="DUF1501 DOMAIN-CONTAINING PROTEIN"/>
    <property type="match status" value="1"/>
</dbReference>
<dbReference type="KEGG" id="nano:G5V58_00690"/>
<dbReference type="InterPro" id="IPR006311">
    <property type="entry name" value="TAT_signal"/>
</dbReference>
<dbReference type="Pfam" id="PF07394">
    <property type="entry name" value="DUF1501"/>
    <property type="match status" value="1"/>
</dbReference>
<sequence length="428" mass="44288">MEIPTPTEGHSCCEEFARASGATRRGFLRGVGALGGAAAVTAVHGTAFTETAYAAAPVDRVLVVLSMRGACDGLSLVVPHGDPTYYLARPGIAVPKDRLLGADSFFGLHPALAPLMPWWTAGQMAAVHATGLPAPNRSHFSAMEELEDADPGSSARVGWLNRLVGRNGTGSPIEAIQFGGGVPVTALAGPEPVLVADDVDSVSLSGYWDAGSEAKRRSSLNRLWTGVPGPLGAGARNAFAVVDDFAPVRGSSPTPAGGATYPRYSDLGAALAAAARTIRADVGAEIITVDHGSWDHHTWIGSPDSGNLRTMADEFAACLAAFLTDLGTLASKVTIVTVSEFGRRVKENASQGLDHGYGNVMFLLGAGVRGGRYYGTWPGLQNTVDADLLVTTDYRSVLAEVVTQRFGASSAAVFPGFSPTSVGVVQPG</sequence>
<dbReference type="PANTHER" id="PTHR43737">
    <property type="entry name" value="BLL7424 PROTEIN"/>
    <property type="match status" value="1"/>
</dbReference>
<dbReference type="Proteomes" id="UP000502996">
    <property type="component" value="Chromosome"/>
</dbReference>
<name>A0A6G6W8K4_9ACTN</name>
<dbReference type="InterPro" id="IPR019546">
    <property type="entry name" value="TAT_signal_bac_arc"/>
</dbReference>
<dbReference type="PROSITE" id="PS51318">
    <property type="entry name" value="TAT"/>
    <property type="match status" value="1"/>
</dbReference>
<gene>
    <name evidence="1" type="ORF">G5V58_00690</name>
</gene>
<evidence type="ECO:0000313" key="1">
    <source>
        <dbReference type="EMBL" id="QIG41483.1"/>
    </source>
</evidence>
<dbReference type="InterPro" id="IPR010869">
    <property type="entry name" value="DUF1501"/>
</dbReference>
<evidence type="ECO:0000313" key="2">
    <source>
        <dbReference type="Proteomes" id="UP000502996"/>
    </source>
</evidence>
<dbReference type="AlphaFoldDB" id="A0A6G6W8K4"/>
<protein>
    <submittedName>
        <fullName evidence="1">DUF1501 domain-containing protein</fullName>
    </submittedName>
</protein>
<keyword evidence="2" id="KW-1185">Reference proteome</keyword>
<organism evidence="1 2">
    <name type="scientific">Nocardioides anomalus</name>
    <dbReference type="NCBI Taxonomy" id="2712223"/>
    <lineage>
        <taxon>Bacteria</taxon>
        <taxon>Bacillati</taxon>
        <taxon>Actinomycetota</taxon>
        <taxon>Actinomycetes</taxon>
        <taxon>Propionibacteriales</taxon>
        <taxon>Nocardioidaceae</taxon>
        <taxon>Nocardioides</taxon>
    </lineage>
</organism>
<accession>A0A6G6W8K4</accession>
<dbReference type="RefSeq" id="WP_165227866.1">
    <property type="nucleotide sequence ID" value="NZ_CP049257.1"/>
</dbReference>
<dbReference type="EMBL" id="CP049257">
    <property type="protein sequence ID" value="QIG41483.1"/>
    <property type="molecule type" value="Genomic_DNA"/>
</dbReference>